<sequence length="93" mass="10945">MDVEIQMGRNEVESSQCGLKQEVGFAVKVMKVTEIIIIKIIIKVIIQMVINFVLMKMIVKYFVVIKLDIKKQIMMLLEQKKMMIQEELVTWQL</sequence>
<dbReference type="EMBL" id="SNRW01001138">
    <property type="protein sequence ID" value="KAA6397615.1"/>
    <property type="molecule type" value="Genomic_DNA"/>
</dbReference>
<reference evidence="2 3" key="1">
    <citation type="submission" date="2019-03" db="EMBL/GenBank/DDBJ databases">
        <title>Single cell metagenomics reveals metabolic interactions within the superorganism composed of flagellate Streblomastix strix and complex community of Bacteroidetes bacteria on its surface.</title>
        <authorList>
            <person name="Treitli S.C."/>
            <person name="Kolisko M."/>
            <person name="Husnik F."/>
            <person name="Keeling P."/>
            <person name="Hampl V."/>
        </authorList>
    </citation>
    <scope>NUCLEOTIDE SEQUENCE [LARGE SCALE GENOMIC DNA]</scope>
    <source>
        <strain evidence="2">ST1C</strain>
    </source>
</reference>
<feature type="transmembrane region" description="Helical" evidence="1">
    <location>
        <begin position="35"/>
        <end position="54"/>
    </location>
</feature>
<name>A0A5J4WTB7_9EUKA</name>
<comment type="caution">
    <text evidence="2">The sequence shown here is derived from an EMBL/GenBank/DDBJ whole genome shotgun (WGS) entry which is preliminary data.</text>
</comment>
<accession>A0A5J4WTB7</accession>
<evidence type="ECO:0000313" key="3">
    <source>
        <dbReference type="Proteomes" id="UP000324800"/>
    </source>
</evidence>
<keyword evidence="1" id="KW-1133">Transmembrane helix</keyword>
<keyword evidence="1" id="KW-0472">Membrane</keyword>
<organism evidence="2 3">
    <name type="scientific">Streblomastix strix</name>
    <dbReference type="NCBI Taxonomy" id="222440"/>
    <lineage>
        <taxon>Eukaryota</taxon>
        <taxon>Metamonada</taxon>
        <taxon>Preaxostyla</taxon>
        <taxon>Oxymonadida</taxon>
        <taxon>Streblomastigidae</taxon>
        <taxon>Streblomastix</taxon>
    </lineage>
</organism>
<dbReference type="Proteomes" id="UP000324800">
    <property type="component" value="Unassembled WGS sequence"/>
</dbReference>
<evidence type="ECO:0000256" key="1">
    <source>
        <dbReference type="SAM" id="Phobius"/>
    </source>
</evidence>
<keyword evidence="1" id="KW-0812">Transmembrane</keyword>
<evidence type="ECO:0000313" key="2">
    <source>
        <dbReference type="EMBL" id="KAA6397615.1"/>
    </source>
</evidence>
<gene>
    <name evidence="2" type="ORF">EZS28_006857</name>
</gene>
<protein>
    <submittedName>
        <fullName evidence="2">Uncharacterized protein</fullName>
    </submittedName>
</protein>
<dbReference type="AlphaFoldDB" id="A0A5J4WTB7"/>
<proteinExistence type="predicted"/>